<evidence type="ECO:0000259" key="11">
    <source>
        <dbReference type="PROSITE" id="PS50827"/>
    </source>
</evidence>
<evidence type="ECO:0000256" key="5">
    <source>
        <dbReference type="ARBA" id="ARBA00022553"/>
    </source>
</evidence>
<dbReference type="InterPro" id="IPR040221">
    <property type="entry name" value="CDCA7/CDA7L"/>
</dbReference>
<keyword evidence="8" id="KW-0804">Transcription</keyword>
<feature type="domain" description="DDT" evidence="11">
    <location>
        <begin position="350"/>
        <end position="415"/>
    </location>
</feature>
<organism evidence="12 13">
    <name type="scientific">Senna tora</name>
    <dbReference type="NCBI Taxonomy" id="362788"/>
    <lineage>
        <taxon>Eukaryota</taxon>
        <taxon>Viridiplantae</taxon>
        <taxon>Streptophyta</taxon>
        <taxon>Embryophyta</taxon>
        <taxon>Tracheophyta</taxon>
        <taxon>Spermatophyta</taxon>
        <taxon>Magnoliopsida</taxon>
        <taxon>eudicotyledons</taxon>
        <taxon>Gunneridae</taxon>
        <taxon>Pentapetalae</taxon>
        <taxon>rosids</taxon>
        <taxon>fabids</taxon>
        <taxon>Fabales</taxon>
        <taxon>Fabaceae</taxon>
        <taxon>Caesalpinioideae</taxon>
        <taxon>Cassia clade</taxon>
        <taxon>Senna</taxon>
    </lineage>
</organism>
<protein>
    <submittedName>
        <fullName evidence="12">Zinc-finger of monoamine-oxidase A repressor R1</fullName>
    </submittedName>
</protein>
<dbReference type="SMART" id="SM00571">
    <property type="entry name" value="DDT"/>
    <property type="match status" value="1"/>
</dbReference>
<keyword evidence="6" id="KW-0832">Ubl conjugation</keyword>
<keyword evidence="12" id="KW-0862">Zinc</keyword>
<keyword evidence="12" id="KW-0479">Metal-binding</keyword>
<dbReference type="PANTHER" id="PTHR31169">
    <property type="entry name" value="OS05G0300700 PROTEIN"/>
    <property type="match status" value="1"/>
</dbReference>
<evidence type="ECO:0000256" key="10">
    <source>
        <dbReference type="SAM" id="MobiDB-lite"/>
    </source>
</evidence>
<dbReference type="PANTHER" id="PTHR31169:SF8">
    <property type="entry name" value="ZINC-FINGER DOMAIN OF MONOAMINE-OXIDASE A REPRESSOR R1 PROTEIN"/>
    <property type="match status" value="1"/>
</dbReference>
<feature type="region of interest" description="Disordered" evidence="10">
    <location>
        <begin position="188"/>
        <end position="313"/>
    </location>
</feature>
<feature type="compositionally biased region" description="Basic and acidic residues" evidence="10">
    <location>
        <begin position="304"/>
        <end position="313"/>
    </location>
</feature>
<dbReference type="EMBL" id="JAAIUW010000008">
    <property type="protein sequence ID" value="KAF7820004.1"/>
    <property type="molecule type" value="Genomic_DNA"/>
</dbReference>
<keyword evidence="3" id="KW-0963">Cytoplasm</keyword>
<keyword evidence="4" id="KW-1017">Isopeptide bond</keyword>
<evidence type="ECO:0000313" key="12">
    <source>
        <dbReference type="EMBL" id="KAF7820004.1"/>
    </source>
</evidence>
<evidence type="ECO:0000256" key="7">
    <source>
        <dbReference type="ARBA" id="ARBA00023015"/>
    </source>
</evidence>
<keyword evidence="9" id="KW-0539">Nucleus</keyword>
<proteinExistence type="predicted"/>
<keyword evidence="12" id="KW-0863">Zinc-finger</keyword>
<dbReference type="InterPro" id="IPR018501">
    <property type="entry name" value="DDT_dom"/>
</dbReference>
<dbReference type="PROSITE" id="PS50827">
    <property type="entry name" value="DDT"/>
    <property type="match status" value="1"/>
</dbReference>
<keyword evidence="5" id="KW-0597">Phosphoprotein</keyword>
<evidence type="ECO:0000256" key="9">
    <source>
        <dbReference type="ARBA" id="ARBA00023242"/>
    </source>
</evidence>
<comment type="caution">
    <text evidence="12">The sequence shown here is derived from an EMBL/GenBank/DDBJ whole genome shotgun (WGS) entry which is preliminary data.</text>
</comment>
<evidence type="ECO:0000256" key="2">
    <source>
        <dbReference type="ARBA" id="ARBA00004496"/>
    </source>
</evidence>
<dbReference type="Pfam" id="PF10497">
    <property type="entry name" value="zf-4CXXC_R1"/>
    <property type="match status" value="1"/>
</dbReference>
<dbReference type="Proteomes" id="UP000634136">
    <property type="component" value="Unassembled WGS sequence"/>
</dbReference>
<dbReference type="InterPro" id="IPR018866">
    <property type="entry name" value="Znf-4CXXC_R1"/>
</dbReference>
<dbReference type="AlphaFoldDB" id="A0A834TMA7"/>
<name>A0A834TMA7_9FABA</name>
<keyword evidence="7" id="KW-0805">Transcription regulation</keyword>
<dbReference type="GO" id="GO:0005737">
    <property type="term" value="C:cytoplasm"/>
    <property type="evidence" value="ECO:0007669"/>
    <property type="project" value="UniProtKB-SubCell"/>
</dbReference>
<dbReference type="GO" id="GO:0006355">
    <property type="term" value="P:regulation of DNA-templated transcription"/>
    <property type="evidence" value="ECO:0007669"/>
    <property type="project" value="InterPro"/>
</dbReference>
<keyword evidence="13" id="KW-1185">Reference proteome</keyword>
<dbReference type="OrthoDB" id="1411616at2759"/>
<sequence length="663" mass="73799">MEVSVQQCKESSPAKKRAKCPGIRVIHGRIYDSENGVCCHQCRQKTRDFAASCKNLMGHKLCVIKFCHKCLLNRYGEKAEEVDVLTDWKCPRCRGICNCSHCMKRRGQKPTGPLVHTAKASGFSSVSEMLEKNISYAVVSPRKAATSEKDQMIGVDYSVSDEVAKSDAVPPKMPVTTDKELVVALPGKHGKENSLDGNCGLKVDPQKALPDPKEKPKKTKRAGLKEICNGSRVEDACQNRSPKRVKTSHEVPSEETEGNANDGNKICNGVSERETNINRNHDITQKEKKVSRKRASKNVSLNPNKEDAKEEMSERNCQVTLNIENKEINNIISLPPGSILTDIADIEFGPEDVGHALQFLEFCTAFEKVLDMKEGEAEAILQELTQKQNARRSQKTLLVQFHIRLLTLILSDSGDEPPSLKSTSGKNSWLSALRNLISESDFVPKELQLDSLEEGPDGYYNLDLSEKLRLLNFLCDEALGTENIRSYIDEQNSRFVESAKEAKVKVAAAKEKKRSLKQKLTDDLAKAIIAKNGAPLSISEHGSLVSKIKSEADRAHAEMLEAMGMVPKKKQRSDVVRTEPVFLDGSGRAFWKLKCYAAEYAVLMQDIKIQDAAAADERWFVYGAELPEHKHEIEMYISSSRSKRTRVHGVSCTVPNESSKANI</sequence>
<comment type="subcellular location">
    <subcellularLocation>
        <location evidence="2">Cytoplasm</location>
    </subcellularLocation>
    <subcellularLocation>
        <location evidence="1">Nucleus</location>
    </subcellularLocation>
</comment>
<gene>
    <name evidence="12" type="ORF">G2W53_025459</name>
</gene>
<feature type="compositionally biased region" description="Basic and acidic residues" evidence="10">
    <location>
        <begin position="271"/>
        <end position="288"/>
    </location>
</feature>
<accession>A0A834TMA7</accession>
<dbReference type="Pfam" id="PF15612">
    <property type="entry name" value="WHIM1"/>
    <property type="match status" value="1"/>
</dbReference>
<evidence type="ECO:0000256" key="4">
    <source>
        <dbReference type="ARBA" id="ARBA00022499"/>
    </source>
</evidence>
<dbReference type="InterPro" id="IPR028942">
    <property type="entry name" value="WHIM1_dom"/>
</dbReference>
<reference evidence="12" key="1">
    <citation type="submission" date="2020-09" db="EMBL/GenBank/DDBJ databases">
        <title>Genome-Enabled Discovery of Anthraquinone Biosynthesis in Senna tora.</title>
        <authorList>
            <person name="Kang S.-H."/>
            <person name="Pandey R.P."/>
            <person name="Lee C.-M."/>
            <person name="Sim J.-S."/>
            <person name="Jeong J.-T."/>
            <person name="Choi B.-S."/>
            <person name="Jung M."/>
            <person name="Ginzburg D."/>
            <person name="Zhao K."/>
            <person name="Won S.Y."/>
            <person name="Oh T.-J."/>
            <person name="Yu Y."/>
            <person name="Kim N.-H."/>
            <person name="Lee O.R."/>
            <person name="Lee T.-H."/>
            <person name="Bashyal P."/>
            <person name="Kim T.-S."/>
            <person name="Lee W.-H."/>
            <person name="Kawkins C."/>
            <person name="Kim C.-K."/>
            <person name="Kim J.S."/>
            <person name="Ahn B.O."/>
            <person name="Rhee S.Y."/>
            <person name="Sohng J.K."/>
        </authorList>
    </citation>
    <scope>NUCLEOTIDE SEQUENCE</scope>
    <source>
        <tissue evidence="12">Leaf</tissue>
    </source>
</reference>
<evidence type="ECO:0000256" key="1">
    <source>
        <dbReference type="ARBA" id="ARBA00004123"/>
    </source>
</evidence>
<evidence type="ECO:0000313" key="13">
    <source>
        <dbReference type="Proteomes" id="UP000634136"/>
    </source>
</evidence>
<evidence type="ECO:0000256" key="8">
    <source>
        <dbReference type="ARBA" id="ARBA00023163"/>
    </source>
</evidence>
<evidence type="ECO:0000256" key="3">
    <source>
        <dbReference type="ARBA" id="ARBA00022490"/>
    </source>
</evidence>
<dbReference type="GO" id="GO:0005634">
    <property type="term" value="C:nucleus"/>
    <property type="evidence" value="ECO:0007669"/>
    <property type="project" value="UniProtKB-SubCell"/>
</dbReference>
<evidence type="ECO:0000256" key="6">
    <source>
        <dbReference type="ARBA" id="ARBA00022843"/>
    </source>
</evidence>
<dbReference type="GO" id="GO:0008270">
    <property type="term" value="F:zinc ion binding"/>
    <property type="evidence" value="ECO:0007669"/>
    <property type="project" value="UniProtKB-KW"/>
</dbReference>